<dbReference type="AlphaFoldDB" id="A0A0F8Y3X2"/>
<gene>
    <name evidence="1" type="ORF">LCGC14_2868290</name>
</gene>
<protein>
    <submittedName>
        <fullName evidence="1">Uncharacterized protein</fullName>
    </submittedName>
</protein>
<sequence length="108" mass="12143">SLLKELPEGTTVVIEGGGPLGDIWQREARRRKFRTIGVSAERWRGLLLLPRQQRTGPEAKRHAGSIARSVIEWSGLQRPTSLRHDAAEAILVGLWAEIKLGWLEKLPF</sequence>
<reference evidence="1" key="1">
    <citation type="journal article" date="2015" name="Nature">
        <title>Complex archaea that bridge the gap between prokaryotes and eukaryotes.</title>
        <authorList>
            <person name="Spang A."/>
            <person name="Saw J.H."/>
            <person name="Jorgensen S.L."/>
            <person name="Zaremba-Niedzwiedzka K."/>
            <person name="Martijn J."/>
            <person name="Lind A.E."/>
            <person name="van Eijk R."/>
            <person name="Schleper C."/>
            <person name="Guy L."/>
            <person name="Ettema T.J."/>
        </authorList>
    </citation>
    <scope>NUCLEOTIDE SEQUENCE</scope>
</reference>
<feature type="non-terminal residue" evidence="1">
    <location>
        <position position="1"/>
    </location>
</feature>
<organism evidence="1">
    <name type="scientific">marine sediment metagenome</name>
    <dbReference type="NCBI Taxonomy" id="412755"/>
    <lineage>
        <taxon>unclassified sequences</taxon>
        <taxon>metagenomes</taxon>
        <taxon>ecological metagenomes</taxon>
    </lineage>
</organism>
<comment type="caution">
    <text evidence="1">The sequence shown here is derived from an EMBL/GenBank/DDBJ whole genome shotgun (WGS) entry which is preliminary data.</text>
</comment>
<proteinExistence type="predicted"/>
<dbReference type="EMBL" id="LAZR01055616">
    <property type="protein sequence ID" value="KKK75978.1"/>
    <property type="molecule type" value="Genomic_DNA"/>
</dbReference>
<accession>A0A0F8Y3X2</accession>
<name>A0A0F8Y3X2_9ZZZZ</name>
<evidence type="ECO:0000313" key="1">
    <source>
        <dbReference type="EMBL" id="KKK75978.1"/>
    </source>
</evidence>